<evidence type="ECO:0000256" key="2">
    <source>
        <dbReference type="ARBA" id="ARBA00022729"/>
    </source>
</evidence>
<reference evidence="8 9" key="1">
    <citation type="journal article" date="2014" name="Arch. Microbiol.">
        <title>Bacillus mesophilum sp. nov., strain IITR-54T, a novel 4-chlorobiphenyl dechlorinating bacterium.</title>
        <authorList>
            <person name="Manickam N."/>
            <person name="Singh N.K."/>
            <person name="Bajaj A."/>
            <person name="Kumar R.M."/>
            <person name="Kaur G."/>
            <person name="Kaur N."/>
            <person name="Bala M."/>
            <person name="Kumar A."/>
            <person name="Mayilraj S."/>
        </authorList>
    </citation>
    <scope>NUCLEOTIDE SEQUENCE [LARGE SCALE GENOMIC DNA]</scope>
    <source>
        <strain evidence="8 9">IITR-54</strain>
    </source>
</reference>
<evidence type="ECO:0000256" key="1">
    <source>
        <dbReference type="ARBA" id="ARBA00022475"/>
    </source>
</evidence>
<dbReference type="Pfam" id="PF01547">
    <property type="entry name" value="SBP_bac_1"/>
    <property type="match status" value="1"/>
</dbReference>
<proteinExistence type="predicted"/>
<dbReference type="Gene3D" id="3.40.190.10">
    <property type="entry name" value="Periplasmic binding protein-like II"/>
    <property type="match status" value="1"/>
</dbReference>
<dbReference type="PANTHER" id="PTHR43649">
    <property type="entry name" value="ARABINOSE-BINDING PROTEIN-RELATED"/>
    <property type="match status" value="1"/>
</dbReference>
<evidence type="ECO:0000256" key="7">
    <source>
        <dbReference type="SAM" id="SignalP"/>
    </source>
</evidence>
<keyword evidence="4" id="KW-0564">Palmitate</keyword>
<organism evidence="8 9">
    <name type="scientific">Bacillus mesophilum</name>
    <dbReference type="NCBI Taxonomy" id="1071718"/>
    <lineage>
        <taxon>Bacteria</taxon>
        <taxon>Bacillati</taxon>
        <taxon>Bacillota</taxon>
        <taxon>Bacilli</taxon>
        <taxon>Bacillales</taxon>
        <taxon>Bacillaceae</taxon>
        <taxon>Bacillus</taxon>
    </lineage>
</organism>
<evidence type="ECO:0000313" key="9">
    <source>
        <dbReference type="Proteomes" id="UP000441354"/>
    </source>
</evidence>
<keyword evidence="3" id="KW-0472">Membrane</keyword>
<keyword evidence="9" id="KW-1185">Reference proteome</keyword>
<dbReference type="RefSeq" id="WP_151572258.1">
    <property type="nucleotide sequence ID" value="NZ_WBOT01000001.1"/>
</dbReference>
<dbReference type="OrthoDB" id="9768630at2"/>
<dbReference type="PANTHER" id="PTHR43649:SF33">
    <property type="entry name" value="POLYGALACTURONAN_RHAMNOGALACTURONAN-BINDING PROTEIN YTCQ"/>
    <property type="match status" value="1"/>
</dbReference>
<feature type="chain" id="PRO_5038775394" evidence="7">
    <location>
        <begin position="19"/>
        <end position="454"/>
    </location>
</feature>
<feature type="signal peptide" evidence="7">
    <location>
        <begin position="1"/>
        <end position="18"/>
    </location>
</feature>
<keyword evidence="2 7" id="KW-0732">Signal</keyword>
<evidence type="ECO:0000256" key="3">
    <source>
        <dbReference type="ARBA" id="ARBA00023136"/>
    </source>
</evidence>
<keyword evidence="5" id="KW-0449">Lipoprotein</keyword>
<dbReference type="InterPro" id="IPR050490">
    <property type="entry name" value="Bact_solute-bd_prot1"/>
</dbReference>
<dbReference type="SUPFAM" id="SSF53850">
    <property type="entry name" value="Periplasmic binding protein-like II"/>
    <property type="match status" value="1"/>
</dbReference>
<dbReference type="CDD" id="cd13120">
    <property type="entry name" value="BF2867_like_N"/>
    <property type="match status" value="1"/>
</dbReference>
<accession>A0A7V7RQE4</accession>
<dbReference type="EMBL" id="WBOT01000001">
    <property type="protein sequence ID" value="KAB2335643.1"/>
    <property type="molecule type" value="Genomic_DNA"/>
</dbReference>
<evidence type="ECO:0000313" key="8">
    <source>
        <dbReference type="EMBL" id="KAB2335643.1"/>
    </source>
</evidence>
<dbReference type="AlphaFoldDB" id="A0A7V7RQE4"/>
<sequence>MKKLWVVCISLCILLVLAACSGNKEAGGDSGNENAPDENATATVGDDLENATELTFWTFNELHMQIYEDATERWNEEFPDRPIKLVAETYPYDQMHNNLLMAFQSGSGAPDLVDIEVGRFSSFLQGEIQLEPMNEYTEPLKDVIIDTRFDLYGKDGKHYAIPTHLGATVVYYNQEIMDEAGVDIDAIETWADYVEAGKTVLEVTGKPMTTVETDEHWSFWPLVSQSGSSFFDENDELTLDNEKNIEALQFLRDMVHEHKIAVPTPGGFHHSEEYYGFMNDGGAASLTMPLWYMGRFIDYMPDLKGKMVMKPMPLWPGSDARTTGMGGTGTSVTSQSENVELAKEFLAYAKLSEEGSIQLWKLLGFDPVRTDVWESPELQEDNPYFDYFGDYIWDMLGEIKDQVNGVELTEFTTEVITELQTNVMHSVIREDSQTPEEALKQAADTIRAKMESTK</sequence>
<evidence type="ECO:0000256" key="4">
    <source>
        <dbReference type="ARBA" id="ARBA00023139"/>
    </source>
</evidence>
<keyword evidence="1" id="KW-1003">Cell membrane</keyword>
<protein>
    <submittedName>
        <fullName evidence="8">Extracellular solute-binding protein</fullName>
    </submittedName>
</protein>
<dbReference type="InterPro" id="IPR006059">
    <property type="entry name" value="SBP"/>
</dbReference>
<dbReference type="PROSITE" id="PS51257">
    <property type="entry name" value="PROKAR_LIPOPROTEIN"/>
    <property type="match status" value="1"/>
</dbReference>
<name>A0A7V7RQE4_9BACI</name>
<dbReference type="Proteomes" id="UP000441354">
    <property type="component" value="Unassembled WGS sequence"/>
</dbReference>
<evidence type="ECO:0000256" key="5">
    <source>
        <dbReference type="ARBA" id="ARBA00023288"/>
    </source>
</evidence>
<evidence type="ECO:0000256" key="6">
    <source>
        <dbReference type="SAM" id="MobiDB-lite"/>
    </source>
</evidence>
<feature type="region of interest" description="Disordered" evidence="6">
    <location>
        <begin position="26"/>
        <end position="45"/>
    </location>
</feature>
<gene>
    <name evidence="8" type="ORF">F7732_03465</name>
</gene>
<comment type="caution">
    <text evidence="8">The sequence shown here is derived from an EMBL/GenBank/DDBJ whole genome shotgun (WGS) entry which is preliminary data.</text>
</comment>